<dbReference type="SUPFAM" id="SSF46785">
    <property type="entry name" value="Winged helix' DNA-binding domain"/>
    <property type="match status" value="1"/>
</dbReference>
<dbReference type="PANTHER" id="PTHR43537">
    <property type="entry name" value="TRANSCRIPTIONAL REGULATOR, GNTR FAMILY"/>
    <property type="match status" value="1"/>
</dbReference>
<dbReference type="InterPro" id="IPR008920">
    <property type="entry name" value="TF_FadR/GntR_C"/>
</dbReference>
<dbReference type="Pfam" id="PF07729">
    <property type="entry name" value="FCD"/>
    <property type="match status" value="1"/>
</dbReference>
<dbReference type="SMART" id="SM00345">
    <property type="entry name" value="HTH_GNTR"/>
    <property type="match status" value="1"/>
</dbReference>
<dbReference type="EMBL" id="CP157964">
    <property type="protein sequence ID" value="XBT97955.1"/>
    <property type="molecule type" value="Genomic_DNA"/>
</dbReference>
<dbReference type="InterPro" id="IPR036390">
    <property type="entry name" value="WH_DNA-bd_sf"/>
</dbReference>
<dbReference type="Gene3D" id="1.10.10.10">
    <property type="entry name" value="Winged helix-like DNA-binding domain superfamily/Winged helix DNA-binding domain"/>
    <property type="match status" value="1"/>
</dbReference>
<dbReference type="PROSITE" id="PS50949">
    <property type="entry name" value="HTH_GNTR"/>
    <property type="match status" value="1"/>
</dbReference>
<dbReference type="InterPro" id="IPR036388">
    <property type="entry name" value="WH-like_DNA-bd_sf"/>
</dbReference>
<proteinExistence type="predicted"/>
<keyword evidence="3" id="KW-0804">Transcription</keyword>
<dbReference type="AlphaFoldDB" id="A0AAU7S673"/>
<dbReference type="SUPFAM" id="SSF48008">
    <property type="entry name" value="GntR ligand-binding domain-like"/>
    <property type="match status" value="1"/>
</dbReference>
<protein>
    <submittedName>
        <fullName evidence="5">GntR family transcriptional regulator</fullName>
    </submittedName>
</protein>
<dbReference type="InterPro" id="IPR000524">
    <property type="entry name" value="Tscrpt_reg_HTH_GntR"/>
</dbReference>
<evidence type="ECO:0000313" key="5">
    <source>
        <dbReference type="EMBL" id="XBT97955.1"/>
    </source>
</evidence>
<dbReference type="PANTHER" id="PTHR43537:SF45">
    <property type="entry name" value="GNTR FAMILY REGULATORY PROTEIN"/>
    <property type="match status" value="1"/>
</dbReference>
<evidence type="ECO:0000256" key="1">
    <source>
        <dbReference type="ARBA" id="ARBA00023015"/>
    </source>
</evidence>
<evidence type="ECO:0000256" key="2">
    <source>
        <dbReference type="ARBA" id="ARBA00023125"/>
    </source>
</evidence>
<feature type="domain" description="HTH gntR-type" evidence="4">
    <location>
        <begin position="4"/>
        <end position="71"/>
    </location>
</feature>
<name>A0AAU7S673_9HYPH</name>
<organism evidence="5">
    <name type="scientific">Rhizobium sp. ZPR3</name>
    <dbReference type="NCBI Taxonomy" id="3158967"/>
    <lineage>
        <taxon>Bacteria</taxon>
        <taxon>Pseudomonadati</taxon>
        <taxon>Pseudomonadota</taxon>
        <taxon>Alphaproteobacteria</taxon>
        <taxon>Hyphomicrobiales</taxon>
        <taxon>Rhizobiaceae</taxon>
        <taxon>Rhizobium/Agrobacterium group</taxon>
        <taxon>Rhizobium</taxon>
    </lineage>
</organism>
<keyword evidence="1" id="KW-0805">Transcription regulation</keyword>
<sequence length="309" mass="35749">MRVSQLATNIAREIGELIRTGELQVDAHLSTQGLADRFGVSRSPVREAMQMLNDQGLLEQKPNRGFFVKSGIAPEAQKDPDEPLPEPMSDYHRLSEDWLTDRIPADVTEQMLRERYGLTKTQLSDILMRASREGWAEPKQGYGWRFLPVAKTPESFEQIYRFRMLIEPAAMLEPTFMLDRKIIDEQRRIQERMLATDISSLPAERLLHNGSLFHEELIKLSGNPFFYISLVRVNRMRRLLEYRSKVDRDRLMVQCQDHLAILTLLEKGEIVEASYAMRRHLGGALSRKSPLLWSKEAGATRQVKEEQEQ</sequence>
<keyword evidence="2" id="KW-0238">DNA-binding</keyword>
<evidence type="ECO:0000256" key="3">
    <source>
        <dbReference type="ARBA" id="ARBA00023163"/>
    </source>
</evidence>
<dbReference type="RefSeq" id="WP_349963213.1">
    <property type="nucleotide sequence ID" value="NZ_CP157964.1"/>
</dbReference>
<dbReference type="GO" id="GO:0003700">
    <property type="term" value="F:DNA-binding transcription factor activity"/>
    <property type="evidence" value="ECO:0007669"/>
    <property type="project" value="InterPro"/>
</dbReference>
<dbReference type="Pfam" id="PF00392">
    <property type="entry name" value="GntR"/>
    <property type="match status" value="1"/>
</dbReference>
<dbReference type="InterPro" id="IPR011711">
    <property type="entry name" value="GntR_C"/>
</dbReference>
<keyword evidence="5" id="KW-0614">Plasmid</keyword>
<dbReference type="CDD" id="cd07377">
    <property type="entry name" value="WHTH_GntR"/>
    <property type="match status" value="1"/>
</dbReference>
<geneLocation type="plasmid" evidence="5">
    <name>unnamed4</name>
</geneLocation>
<reference evidence="5" key="1">
    <citation type="submission" date="2024-06" db="EMBL/GenBank/DDBJ databases">
        <authorList>
            <person name="Li T."/>
            <person name="Gao R."/>
        </authorList>
    </citation>
    <scope>NUCLEOTIDE SEQUENCE</scope>
    <source>
        <strain evidence="5">ZPR3</strain>
        <plasmid evidence="5">unnamed4</plasmid>
    </source>
</reference>
<dbReference type="Gene3D" id="1.20.120.530">
    <property type="entry name" value="GntR ligand-binding domain-like"/>
    <property type="match status" value="1"/>
</dbReference>
<accession>A0AAU7S673</accession>
<dbReference type="GO" id="GO:0003677">
    <property type="term" value="F:DNA binding"/>
    <property type="evidence" value="ECO:0007669"/>
    <property type="project" value="UniProtKB-KW"/>
</dbReference>
<dbReference type="PRINTS" id="PR00035">
    <property type="entry name" value="HTHGNTR"/>
</dbReference>
<evidence type="ECO:0000259" key="4">
    <source>
        <dbReference type="PROSITE" id="PS50949"/>
    </source>
</evidence>
<gene>
    <name evidence="5" type="ORF">ABM479_34300</name>
</gene>
<dbReference type="SMART" id="SM00895">
    <property type="entry name" value="FCD"/>
    <property type="match status" value="1"/>
</dbReference>